<keyword evidence="3" id="KW-1185">Reference proteome</keyword>
<reference evidence="4" key="2">
    <citation type="submission" date="2020-10" db="UniProtKB">
        <authorList>
            <consortium name="WormBaseParasite"/>
        </authorList>
    </citation>
    <scope>IDENTIFICATION</scope>
</reference>
<dbReference type="WBParaSite" id="Pan_g6823.t1">
    <property type="protein sequence ID" value="Pan_g6823.t1"/>
    <property type="gene ID" value="Pan_g6823"/>
</dbReference>
<evidence type="ECO:0000256" key="1">
    <source>
        <dbReference type="SAM" id="Coils"/>
    </source>
</evidence>
<reference evidence="3" key="1">
    <citation type="journal article" date="2013" name="Genetics">
        <title>The draft genome and transcriptome of Panagrellus redivivus are shaped by the harsh demands of a free-living lifestyle.</title>
        <authorList>
            <person name="Srinivasan J."/>
            <person name="Dillman A.R."/>
            <person name="Macchietto M.G."/>
            <person name="Heikkinen L."/>
            <person name="Lakso M."/>
            <person name="Fracchia K.M."/>
            <person name="Antoshechkin I."/>
            <person name="Mortazavi A."/>
            <person name="Wong G."/>
            <person name="Sternberg P.W."/>
        </authorList>
    </citation>
    <scope>NUCLEOTIDE SEQUENCE [LARGE SCALE GENOMIC DNA]</scope>
    <source>
        <strain evidence="3">MT8872</strain>
    </source>
</reference>
<name>A0A7E4W478_PANRE</name>
<feature type="coiled-coil region" evidence="1">
    <location>
        <begin position="218"/>
        <end position="262"/>
    </location>
</feature>
<sequence>MNTTFTAETNLPSPGRDQSPNPEFEMLNAPNADDLDTSEIKIPECLLNADLFSTTSDNSDGLNATFTCDSDQENLPVEIERPSVAPDQIEALEEALSKEVPATDLLPQAVLRPSYDHENILDDDEAEDGKIDQHILEDLGIPEGGQDAYMDARKRAEELVWQSNLTDLTQMQVYLNAQLTHLEDIRKDDIEMERRKMTAVSEVASCAAPAPMRSTVELEKLANIKDEVEDVIKQYKQSRNMVDTLNAEHERYLQKNDAYSEKTVEISAYNAQRLEAYMSYCERYATLLKHVSELVAEGDATCTAMIERHKTATLDSRTKARLLQLKKGNLEKKENELRSQVNELMEMLENILAVRAQAAQNQTIVGDNTF</sequence>
<feature type="region of interest" description="Disordered" evidence="2">
    <location>
        <begin position="1"/>
        <end position="32"/>
    </location>
</feature>
<feature type="coiled-coil region" evidence="1">
    <location>
        <begin position="320"/>
        <end position="350"/>
    </location>
</feature>
<dbReference type="AlphaFoldDB" id="A0A7E4W478"/>
<evidence type="ECO:0000256" key="2">
    <source>
        <dbReference type="SAM" id="MobiDB-lite"/>
    </source>
</evidence>
<evidence type="ECO:0000313" key="3">
    <source>
        <dbReference type="Proteomes" id="UP000492821"/>
    </source>
</evidence>
<proteinExistence type="predicted"/>
<protein>
    <submittedName>
        <fullName evidence="4">TACC_C domain-containing protein</fullName>
    </submittedName>
</protein>
<accession>A0A7E4W478</accession>
<keyword evidence="1" id="KW-0175">Coiled coil</keyword>
<feature type="compositionally biased region" description="Polar residues" evidence="2">
    <location>
        <begin position="1"/>
        <end position="21"/>
    </location>
</feature>
<dbReference type="Proteomes" id="UP000492821">
    <property type="component" value="Unassembled WGS sequence"/>
</dbReference>
<organism evidence="3 4">
    <name type="scientific">Panagrellus redivivus</name>
    <name type="common">Microworm</name>
    <dbReference type="NCBI Taxonomy" id="6233"/>
    <lineage>
        <taxon>Eukaryota</taxon>
        <taxon>Metazoa</taxon>
        <taxon>Ecdysozoa</taxon>
        <taxon>Nematoda</taxon>
        <taxon>Chromadorea</taxon>
        <taxon>Rhabditida</taxon>
        <taxon>Tylenchina</taxon>
        <taxon>Panagrolaimomorpha</taxon>
        <taxon>Panagrolaimoidea</taxon>
        <taxon>Panagrolaimidae</taxon>
        <taxon>Panagrellus</taxon>
    </lineage>
</organism>
<evidence type="ECO:0000313" key="4">
    <source>
        <dbReference type="WBParaSite" id="Pan_g6823.t1"/>
    </source>
</evidence>